<proteinExistence type="predicted"/>
<dbReference type="EMBL" id="SPHZ02000011">
    <property type="protein sequence ID" value="KAF0891506.1"/>
    <property type="molecule type" value="Genomic_DNA"/>
</dbReference>
<sequence>MARIEARLGHLLRGGNSTSAGGLGDVVAAVPAAPVMHAERRLHQLMSADHNQEERAASPTSAVSVQIWAEHGYHSVLEQAMQEMEAVCEEFFRLTVEDEGIGDRAAAAAVRGHGALSAGLLRRPAGQRPSSRLRQTPRPAR</sequence>
<evidence type="ECO:0000313" key="2">
    <source>
        <dbReference type="EMBL" id="KAF0891506.1"/>
    </source>
</evidence>
<evidence type="ECO:0000313" key="3">
    <source>
        <dbReference type="Proteomes" id="UP000479710"/>
    </source>
</evidence>
<dbReference type="OrthoDB" id="717682at2759"/>
<keyword evidence="3" id="KW-1185">Reference proteome</keyword>
<evidence type="ECO:0000256" key="1">
    <source>
        <dbReference type="SAM" id="MobiDB-lite"/>
    </source>
</evidence>
<name>A0A6G1BUD9_9ORYZ</name>
<gene>
    <name evidence="2" type="ORF">E2562_009914</name>
</gene>
<comment type="caution">
    <text evidence="2">The sequence shown here is derived from an EMBL/GenBank/DDBJ whole genome shotgun (WGS) entry which is preliminary data.</text>
</comment>
<dbReference type="AlphaFoldDB" id="A0A6G1BUD9"/>
<organism evidence="2 3">
    <name type="scientific">Oryza meyeriana var. granulata</name>
    <dbReference type="NCBI Taxonomy" id="110450"/>
    <lineage>
        <taxon>Eukaryota</taxon>
        <taxon>Viridiplantae</taxon>
        <taxon>Streptophyta</taxon>
        <taxon>Embryophyta</taxon>
        <taxon>Tracheophyta</taxon>
        <taxon>Spermatophyta</taxon>
        <taxon>Magnoliopsida</taxon>
        <taxon>Liliopsida</taxon>
        <taxon>Poales</taxon>
        <taxon>Poaceae</taxon>
        <taxon>BOP clade</taxon>
        <taxon>Oryzoideae</taxon>
        <taxon>Oryzeae</taxon>
        <taxon>Oryzinae</taxon>
        <taxon>Oryza</taxon>
        <taxon>Oryza meyeriana</taxon>
    </lineage>
</organism>
<reference evidence="2 3" key="1">
    <citation type="submission" date="2019-11" db="EMBL/GenBank/DDBJ databases">
        <title>Whole genome sequence of Oryza granulata.</title>
        <authorList>
            <person name="Li W."/>
        </authorList>
    </citation>
    <scope>NUCLEOTIDE SEQUENCE [LARGE SCALE GENOMIC DNA]</scope>
    <source>
        <strain evidence="3">cv. Menghai</strain>
        <tissue evidence="2">Leaf</tissue>
    </source>
</reference>
<accession>A0A6G1BUD9</accession>
<protein>
    <submittedName>
        <fullName evidence="2">Uncharacterized protein</fullName>
    </submittedName>
</protein>
<feature type="region of interest" description="Disordered" evidence="1">
    <location>
        <begin position="119"/>
        <end position="141"/>
    </location>
</feature>
<dbReference type="Proteomes" id="UP000479710">
    <property type="component" value="Unassembled WGS sequence"/>
</dbReference>